<reference evidence="2" key="1">
    <citation type="journal article" date="2023" name="Mol. Phylogenet. Evol.">
        <title>Genome-scale phylogeny and comparative genomics of the fungal order Sordariales.</title>
        <authorList>
            <person name="Hensen N."/>
            <person name="Bonometti L."/>
            <person name="Westerberg I."/>
            <person name="Brannstrom I.O."/>
            <person name="Guillou S."/>
            <person name="Cros-Aarteil S."/>
            <person name="Calhoun S."/>
            <person name="Haridas S."/>
            <person name="Kuo A."/>
            <person name="Mondo S."/>
            <person name="Pangilinan J."/>
            <person name="Riley R."/>
            <person name="LaButti K."/>
            <person name="Andreopoulos B."/>
            <person name="Lipzen A."/>
            <person name="Chen C."/>
            <person name="Yan M."/>
            <person name="Daum C."/>
            <person name="Ng V."/>
            <person name="Clum A."/>
            <person name="Steindorff A."/>
            <person name="Ohm R.A."/>
            <person name="Martin F."/>
            <person name="Silar P."/>
            <person name="Natvig D.O."/>
            <person name="Lalanne C."/>
            <person name="Gautier V."/>
            <person name="Ament-Velasquez S.L."/>
            <person name="Kruys A."/>
            <person name="Hutchinson M.I."/>
            <person name="Powell A.J."/>
            <person name="Barry K."/>
            <person name="Miller A.N."/>
            <person name="Grigoriev I.V."/>
            <person name="Debuchy R."/>
            <person name="Gladieux P."/>
            <person name="Hiltunen Thoren M."/>
            <person name="Johannesson H."/>
        </authorList>
    </citation>
    <scope>NUCLEOTIDE SEQUENCE</scope>
    <source>
        <strain evidence="2">CBS 958.72</strain>
    </source>
</reference>
<feature type="transmembrane region" description="Helical" evidence="1">
    <location>
        <begin position="366"/>
        <end position="386"/>
    </location>
</feature>
<evidence type="ECO:0000313" key="2">
    <source>
        <dbReference type="EMBL" id="KAK3375648.1"/>
    </source>
</evidence>
<dbReference type="Proteomes" id="UP001287356">
    <property type="component" value="Unassembled WGS sequence"/>
</dbReference>
<dbReference type="EMBL" id="JAULSN010000003">
    <property type="protein sequence ID" value="KAK3375648.1"/>
    <property type="molecule type" value="Genomic_DNA"/>
</dbReference>
<dbReference type="AlphaFoldDB" id="A0AAE0KF82"/>
<proteinExistence type="predicted"/>
<keyword evidence="1" id="KW-1133">Transmembrane helix</keyword>
<keyword evidence="3" id="KW-1185">Reference proteome</keyword>
<organism evidence="2 3">
    <name type="scientific">Lasiosphaeria ovina</name>
    <dbReference type="NCBI Taxonomy" id="92902"/>
    <lineage>
        <taxon>Eukaryota</taxon>
        <taxon>Fungi</taxon>
        <taxon>Dikarya</taxon>
        <taxon>Ascomycota</taxon>
        <taxon>Pezizomycotina</taxon>
        <taxon>Sordariomycetes</taxon>
        <taxon>Sordariomycetidae</taxon>
        <taxon>Sordariales</taxon>
        <taxon>Lasiosphaeriaceae</taxon>
        <taxon>Lasiosphaeria</taxon>
    </lineage>
</organism>
<protein>
    <submittedName>
        <fullName evidence="2">Uncharacterized protein</fullName>
    </submittedName>
</protein>
<reference evidence="2" key="2">
    <citation type="submission" date="2023-06" db="EMBL/GenBank/DDBJ databases">
        <authorList>
            <consortium name="Lawrence Berkeley National Laboratory"/>
            <person name="Haridas S."/>
            <person name="Hensen N."/>
            <person name="Bonometti L."/>
            <person name="Westerberg I."/>
            <person name="Brannstrom I.O."/>
            <person name="Guillou S."/>
            <person name="Cros-Aarteil S."/>
            <person name="Calhoun S."/>
            <person name="Kuo A."/>
            <person name="Mondo S."/>
            <person name="Pangilinan J."/>
            <person name="Riley R."/>
            <person name="Labutti K."/>
            <person name="Andreopoulos B."/>
            <person name="Lipzen A."/>
            <person name="Chen C."/>
            <person name="Yanf M."/>
            <person name="Daum C."/>
            <person name="Ng V."/>
            <person name="Clum A."/>
            <person name="Steindorff A."/>
            <person name="Ohm R."/>
            <person name="Martin F."/>
            <person name="Silar P."/>
            <person name="Natvig D."/>
            <person name="Lalanne C."/>
            <person name="Gautier V."/>
            <person name="Ament-Velasquez S.L."/>
            <person name="Kruys A."/>
            <person name="Hutchinson M.I."/>
            <person name="Powell A.J."/>
            <person name="Barry K."/>
            <person name="Miller A.N."/>
            <person name="Grigoriev I.V."/>
            <person name="Debuchy R."/>
            <person name="Gladieux P."/>
            <person name="Thoren M.H."/>
            <person name="Johannesson H."/>
        </authorList>
    </citation>
    <scope>NUCLEOTIDE SEQUENCE</scope>
    <source>
        <strain evidence="2">CBS 958.72</strain>
    </source>
</reference>
<keyword evidence="1" id="KW-0472">Membrane</keyword>
<sequence length="414" mass="46317">MAILQSCLLRLIACINTVLHLNILSRGGRVYLVFRELRWTVLALLAPELVVFMAADQFQKASRLAKQLKALQEGSSTVDKQAVFDLKFSPYVIMGGLGIKAADLKTLISYEDADVKLADKLRLAVEKNLTITLTAEGIRYLASWDIWVYPSRDLIDEKSKADLLQKTLVLFQVGWMAMQCIVGGPTGFRWRCLRCTPVVHVVCAAIMFVFWAQKPLDVRSPELVFNASWLDTLSVMVQKSFYATRACIWRALELEAMHGPVEEPPEDVASLLGFKNPDSAGKRPFTPLRLSTGSGALGFSKVFDDVYIDGAAALAGGVHRHRHHHPRRLHILFLAVIMSMAAAPALKPTRLSPAERKKLAWNFNYYILAFVGLLAIVLYLAARAFLVVQSFLSLRRVPIGVYWSPAWLQMIPHL</sequence>
<comment type="caution">
    <text evidence="2">The sequence shown here is derived from an EMBL/GenBank/DDBJ whole genome shotgun (WGS) entry which is preliminary data.</text>
</comment>
<gene>
    <name evidence="2" type="ORF">B0T24DRAFT_664804</name>
</gene>
<accession>A0AAE0KF82</accession>
<evidence type="ECO:0000256" key="1">
    <source>
        <dbReference type="SAM" id="Phobius"/>
    </source>
</evidence>
<evidence type="ECO:0000313" key="3">
    <source>
        <dbReference type="Proteomes" id="UP001287356"/>
    </source>
</evidence>
<feature type="transmembrane region" description="Helical" evidence="1">
    <location>
        <begin position="329"/>
        <end position="346"/>
    </location>
</feature>
<keyword evidence="1" id="KW-0812">Transmembrane</keyword>
<name>A0AAE0KF82_9PEZI</name>
<dbReference type="PANTHER" id="PTHR35043:SF7">
    <property type="entry name" value="TRANSCRIPTION FACTOR DOMAIN-CONTAINING PROTEIN"/>
    <property type="match status" value="1"/>
</dbReference>
<dbReference type="PANTHER" id="PTHR35043">
    <property type="entry name" value="TRANSCRIPTION FACTOR DOMAIN-CONTAINING PROTEIN"/>
    <property type="match status" value="1"/>
</dbReference>